<name>A0A5C1H7Z9_9APIC</name>
<organism evidence="1">
    <name type="scientific">Nephromyces sp. ex Molgula occidentalis</name>
    <dbReference type="NCBI Taxonomy" id="2544991"/>
    <lineage>
        <taxon>Eukaryota</taxon>
        <taxon>Sar</taxon>
        <taxon>Alveolata</taxon>
        <taxon>Apicomplexa</taxon>
        <taxon>Aconoidasida</taxon>
        <taxon>Nephromycida</taxon>
        <taxon>Nephromyces</taxon>
    </lineage>
</organism>
<evidence type="ECO:0008006" key="2">
    <source>
        <dbReference type="Google" id="ProtNLM"/>
    </source>
</evidence>
<dbReference type="AlphaFoldDB" id="A0A5C1H7Z9"/>
<proteinExistence type="predicted"/>
<sequence length="81" mass="9940">MIKKIFPFCFLINFKKHYKISNNLIKLIKLKLIILSNLDKISLKNNLEFFLKKKIIKLNIYKLKLNYKKNYNLKKLYITFK</sequence>
<accession>A0A5C1H7Z9</accession>
<evidence type="ECO:0000313" key="1">
    <source>
        <dbReference type="EMBL" id="QEM01693.1"/>
    </source>
</evidence>
<dbReference type="EMBL" id="MK573203">
    <property type="protein sequence ID" value="QEM01693.1"/>
    <property type="molecule type" value="Genomic_DNA"/>
</dbReference>
<reference evidence="1" key="1">
    <citation type="journal article" date="2019" name="Genome Biol. Evol.">
        <title>Nephromyces represents a diverse and novel lineage of the Apicomplexa that has retained apicoplasts.</title>
        <authorList>
            <person name="Munoz-Gomez S.A."/>
            <person name="Durnin K."/>
            <person name="Eme L."/>
            <person name="Paight C."/>
            <person name="Lane C.E."/>
            <person name="Saffo M.B."/>
            <person name="Slamovits C.H."/>
        </authorList>
    </citation>
    <scope>NUCLEOTIDE SEQUENCE</scope>
    <source>
        <strain evidence="1">461</strain>
    </source>
</reference>
<gene>
    <name evidence="1" type="primary">orf83</name>
</gene>
<protein>
    <recommendedName>
        <fullName evidence="2">50S ribosomal protein L23</fullName>
    </recommendedName>
</protein>